<dbReference type="InterPro" id="IPR004170">
    <property type="entry name" value="WWE_dom"/>
</dbReference>
<name>A0AAN8PWU6_POLSC</name>
<proteinExistence type="inferred from homology"/>
<dbReference type="GO" id="GO:0030134">
    <property type="term" value="C:COPII-coated ER to Golgi transport vesicle"/>
    <property type="evidence" value="ECO:0007669"/>
    <property type="project" value="TreeGrafter"/>
</dbReference>
<comment type="similarity">
    <text evidence="1">Belongs to the PA-PLA1 family.</text>
</comment>
<dbReference type="GO" id="GO:0046872">
    <property type="term" value="F:metal ion binding"/>
    <property type="evidence" value="ECO:0007669"/>
    <property type="project" value="InterPro"/>
</dbReference>
<protein>
    <recommendedName>
        <fullName evidence="3">DDHD domain-containing protein</fullName>
    </recommendedName>
</protein>
<feature type="compositionally biased region" description="Polar residues" evidence="2">
    <location>
        <begin position="1258"/>
        <end position="1272"/>
    </location>
</feature>
<evidence type="ECO:0000256" key="1">
    <source>
        <dbReference type="ARBA" id="ARBA00038464"/>
    </source>
</evidence>
<reference evidence="4 5" key="1">
    <citation type="submission" date="2023-10" db="EMBL/GenBank/DDBJ databases">
        <title>Genomes of two closely related lineages of the louse Polyplax serrata with different host specificities.</title>
        <authorList>
            <person name="Martinu J."/>
            <person name="Tarabai H."/>
            <person name="Stefka J."/>
            <person name="Hypsa V."/>
        </authorList>
    </citation>
    <scope>NUCLEOTIDE SEQUENCE [LARGE SCALE GENOMIC DNA]</scope>
    <source>
        <strain evidence="4">HR10_N</strain>
    </source>
</reference>
<feature type="compositionally biased region" description="Basic and acidic residues" evidence="2">
    <location>
        <begin position="84"/>
        <end position="94"/>
    </location>
</feature>
<gene>
    <name evidence="4" type="ORF">RUM43_007262</name>
</gene>
<evidence type="ECO:0000313" key="5">
    <source>
        <dbReference type="Proteomes" id="UP001372834"/>
    </source>
</evidence>
<dbReference type="InterPro" id="IPR057825">
    <property type="entry name" value="WWE_SEC23-DDH2"/>
</dbReference>
<evidence type="ECO:0000256" key="2">
    <source>
        <dbReference type="SAM" id="MobiDB-lite"/>
    </source>
</evidence>
<dbReference type="Pfam" id="PF02862">
    <property type="entry name" value="DDHD"/>
    <property type="match status" value="1"/>
</dbReference>
<dbReference type="PROSITE" id="PS51043">
    <property type="entry name" value="DDHD"/>
    <property type="match status" value="1"/>
</dbReference>
<feature type="region of interest" description="Disordered" evidence="2">
    <location>
        <begin position="63"/>
        <end position="97"/>
    </location>
</feature>
<feature type="region of interest" description="Disordered" evidence="2">
    <location>
        <begin position="473"/>
        <end position="503"/>
    </location>
</feature>
<dbReference type="GO" id="GO:0004620">
    <property type="term" value="F:phospholipase activity"/>
    <property type="evidence" value="ECO:0007669"/>
    <property type="project" value="TreeGrafter"/>
</dbReference>
<evidence type="ECO:0000313" key="4">
    <source>
        <dbReference type="EMBL" id="KAK6638992.1"/>
    </source>
</evidence>
<organism evidence="4 5">
    <name type="scientific">Polyplax serrata</name>
    <name type="common">Common mouse louse</name>
    <dbReference type="NCBI Taxonomy" id="468196"/>
    <lineage>
        <taxon>Eukaryota</taxon>
        <taxon>Metazoa</taxon>
        <taxon>Ecdysozoa</taxon>
        <taxon>Arthropoda</taxon>
        <taxon>Hexapoda</taxon>
        <taxon>Insecta</taxon>
        <taxon>Pterygota</taxon>
        <taxon>Neoptera</taxon>
        <taxon>Paraneoptera</taxon>
        <taxon>Psocodea</taxon>
        <taxon>Troctomorpha</taxon>
        <taxon>Phthiraptera</taxon>
        <taxon>Anoplura</taxon>
        <taxon>Polyplacidae</taxon>
        <taxon>Polyplax</taxon>
    </lineage>
</organism>
<evidence type="ECO:0000259" key="3">
    <source>
        <dbReference type="PROSITE" id="PS51043"/>
    </source>
</evidence>
<dbReference type="SMART" id="SM01127">
    <property type="entry name" value="DDHD"/>
    <property type="match status" value="1"/>
</dbReference>
<feature type="compositionally biased region" description="Low complexity" evidence="2">
    <location>
        <begin position="474"/>
        <end position="501"/>
    </location>
</feature>
<comment type="caution">
    <text evidence="4">The sequence shown here is derived from an EMBL/GenBank/DDBJ whole genome shotgun (WGS) entry which is preliminary data.</text>
</comment>
<feature type="compositionally biased region" description="Polar residues" evidence="2">
    <location>
        <begin position="420"/>
        <end position="434"/>
    </location>
</feature>
<feature type="compositionally biased region" description="Low complexity" evidence="2">
    <location>
        <begin position="240"/>
        <end position="254"/>
    </location>
</feature>
<feature type="region of interest" description="Disordered" evidence="2">
    <location>
        <begin position="1242"/>
        <end position="1281"/>
    </location>
</feature>
<dbReference type="PANTHER" id="PTHR23509">
    <property type="entry name" value="PA-PL1 PHOSPHOLIPASE FAMILY"/>
    <property type="match status" value="1"/>
</dbReference>
<dbReference type="InterPro" id="IPR004177">
    <property type="entry name" value="DDHD_dom"/>
</dbReference>
<dbReference type="EMBL" id="JAWJWE010000003">
    <property type="protein sequence ID" value="KAK6638992.1"/>
    <property type="molecule type" value="Genomic_DNA"/>
</dbReference>
<feature type="region of interest" description="Disordered" evidence="2">
    <location>
        <begin position="213"/>
        <end position="257"/>
    </location>
</feature>
<accession>A0AAN8PWU6</accession>
<feature type="domain" description="DDHD" evidence="3">
    <location>
        <begin position="1032"/>
        <end position="1237"/>
    </location>
</feature>
<feature type="compositionally biased region" description="Polar residues" evidence="2">
    <location>
        <begin position="213"/>
        <end position="233"/>
    </location>
</feature>
<dbReference type="Pfam" id="PF02825">
    <property type="entry name" value="WWE"/>
    <property type="match status" value="1"/>
</dbReference>
<dbReference type="PANTHER" id="PTHR23509:SF10">
    <property type="entry name" value="LD21067P"/>
    <property type="match status" value="1"/>
</dbReference>
<dbReference type="InterPro" id="IPR058055">
    <property type="entry name" value="PA-PLA1"/>
</dbReference>
<dbReference type="Pfam" id="PF23464">
    <property type="entry name" value="WWE_3"/>
    <property type="match status" value="1"/>
</dbReference>
<sequence length="1281" mass="140321">MVTVISVCVTSSKFIKNFVNTVKFISISDNKSVYSLKFKKMCSKARVLFHLFAGVGDLSQTGGQNLPSTENAIPFSQRPVVSDPVEKPNKEETKSSSQGYADMFKSFFGGGSQNRTDPSPTNTSDQIAESFGQATISSSFGADSQSSVLPQMPMPHIQNVQTYAPVSQPSMNESFHGGPPIGFVHNPTYHQSQGNSWSAPQFYTSNDSCSEPFQNIVPSQTSSLMPRVQTGQSALREVQTSSSLETNSGSNSESQLNTSSIGFEQYGTGLNSKSQALGGIVKSQSSLEFPTSAFSDNKTGNASSYFNSTQPQGATTTGPYFYQTRAASVDSFASVQAPPPPLQGGMPSPQVGMPPPPIASPSLTSAPPMSGPGKNYRRDVHKRLAYAPVPGLSSNTVVSSSYLVPSDNFPTYANHTYTALTPESKPPLSTSLSQPAMDLSRAPADSSASLNASSSVNSSISANSLQNFFVPQYTSSSSSNSQTASNSLDTITSSSNLSSSSAEYNSQNPIAMSSISPSVSFQQQMSNLSLSSSGSGYPVTSVAVHPTIMSTKEQASPPVSNLPERSPSPPIIPASFNNLANLGHSGIIYRPAYHHWFLRIETKYGKEIWQPFSMTDSLALEQAINSDELTSDTVVQTDGGRYDVNVSRRIRTAAYWEEKPKTVMRCSWFYKSTTESRLHPYDENTAFNLEEEYKKSVQTNNWNRKVDLPSGDHVIMYGPNSIALFPSRLQTPEGWEAETDFTENRPKIVKRGILDDFEIDEGEPPAIDHLVFVVHGIGSVCDFKFRTVEEAVWTPLAGLRFWERLVFICSLRKLTGVTPACVLDGDLDDSTDSLTNLSKLRLKKVDGFRSKSHQLIKSHFRNASEQGLVNRIEILPVSWHGHLHGATTGVDQKLQTITLKSIPRLRNFTNDTLLDILFYTSPMYCETIMQQVGHEINTLYAKFKSRNPNFNGGVSLAGHSLGSLILFDMLCHQKPITPRADVLKRSTDTSIISQEVHTTASSEKKKPVLSHKVSYVIGTAGTGQPYIEYPQLSFQPLAFFAMGSPIGMFVTVRGIDSLGLDFSLPTCSRFFNIFHPFDPVAYRVEALINPELSEKRPVLIPHHKGRKRMHLELKETMGRVGADLKQRLIDSVRSTWNTVYQLTMFGRADDGLEQEVNKVIEKQLERQQTESAAAQCLNDCYDTDFDAGKLNQGRRIDYVLQEAPLESFNEYVSALTSHVIYWDSEDTMLLILKEIYDSKGISPDSQGAIPGQGGPGQDESTLPIASTSNTGDIPSPPPFES</sequence>
<feature type="region of interest" description="Disordered" evidence="2">
    <location>
        <begin position="420"/>
        <end position="453"/>
    </location>
</feature>
<dbReference type="Proteomes" id="UP001372834">
    <property type="component" value="Unassembled WGS sequence"/>
</dbReference>